<accession>A0ABS4BB91</accession>
<proteinExistence type="predicted"/>
<dbReference type="SUPFAM" id="SSF50956">
    <property type="entry name" value="Thermostable phytase (3-phytase)"/>
    <property type="match status" value="1"/>
</dbReference>
<name>A0ABS4BB91_9HYPH</name>
<dbReference type="InterPro" id="IPR027372">
    <property type="entry name" value="Phytase-like_dom"/>
</dbReference>
<evidence type="ECO:0000259" key="1">
    <source>
        <dbReference type="Pfam" id="PF13449"/>
    </source>
</evidence>
<dbReference type="PIRSF" id="PIRSF031900">
    <property type="entry name" value="UCP031900"/>
    <property type="match status" value="1"/>
</dbReference>
<dbReference type="Proteomes" id="UP000678276">
    <property type="component" value="Unassembled WGS sequence"/>
</dbReference>
<dbReference type="EMBL" id="JAGJCF010000001">
    <property type="protein sequence ID" value="MBP0614025.1"/>
    <property type="molecule type" value="Genomic_DNA"/>
</dbReference>
<dbReference type="RefSeq" id="WP_209592436.1">
    <property type="nucleotide sequence ID" value="NZ_JAGJCF010000001.1"/>
</dbReference>
<gene>
    <name evidence="2" type="ORF">J6595_00290</name>
</gene>
<dbReference type="InterPro" id="IPR014567">
    <property type="entry name" value="UCP031900"/>
</dbReference>
<dbReference type="Pfam" id="PF13449">
    <property type="entry name" value="Phytase-like"/>
    <property type="match status" value="1"/>
</dbReference>
<organism evidence="2 3">
    <name type="scientific">Jiella mangrovi</name>
    <dbReference type="NCBI Taxonomy" id="2821407"/>
    <lineage>
        <taxon>Bacteria</taxon>
        <taxon>Pseudomonadati</taxon>
        <taxon>Pseudomonadota</taxon>
        <taxon>Alphaproteobacteria</taxon>
        <taxon>Hyphomicrobiales</taxon>
        <taxon>Aurantimonadaceae</taxon>
        <taxon>Jiella</taxon>
    </lineage>
</organism>
<protein>
    <submittedName>
        <fullName evidence="2">Esterase-like activity of phytase family protein</fullName>
    </submittedName>
</protein>
<feature type="domain" description="Phytase-like" evidence="1">
    <location>
        <begin position="50"/>
        <end position="305"/>
    </location>
</feature>
<evidence type="ECO:0000313" key="3">
    <source>
        <dbReference type="Proteomes" id="UP000678276"/>
    </source>
</evidence>
<evidence type="ECO:0000313" key="2">
    <source>
        <dbReference type="EMBL" id="MBP0614025.1"/>
    </source>
</evidence>
<keyword evidence="3" id="KW-1185">Reference proteome</keyword>
<reference evidence="2 3" key="1">
    <citation type="submission" date="2021-04" db="EMBL/GenBank/DDBJ databases">
        <title>Whole genome sequence of Jiella sp. KSK16Y-1.</title>
        <authorList>
            <person name="Tuo L."/>
        </authorList>
    </citation>
    <scope>NUCLEOTIDE SEQUENCE [LARGE SCALE GENOMIC DNA]</scope>
    <source>
        <strain evidence="2 3">KSK16Y-1</strain>
    </source>
</reference>
<sequence length="331" mass="35497">MAAPVWPTGFGEPITIRCETIDRFRKNSNETRFGALTFLGGLQFSSSDGRVHGISALRLTDDGSAFLGVTDNGNWLAGEILRGQGGRPIGFAEATVAPLRDRLGGAIRGKALGDAESLAIDPTGRTAYVGFEQRHRISAYDLRHPGTGKALDVPLPMPVRELRANKGLEALAIAPAHSALAGSLVTVSEHSIDEDGNLFAGIVGKNGGRGSVFKVRRYAKWEVSDGDFLPGGDLLLLERRFEGLFGGLGIRIRKIAADAIRAGALVDGPVVFEADLSDEIDNMEGLDVWQDDRGRTRLTLVSDDNASFFQRNLLLEFVWSEDGPAASIIGQ</sequence>
<comment type="caution">
    <text evidence="2">The sequence shown here is derived from an EMBL/GenBank/DDBJ whole genome shotgun (WGS) entry which is preliminary data.</text>
</comment>